<gene>
    <name evidence="12" type="primary">atpD</name>
    <name evidence="14" type="ORF">FZC36_00655</name>
</gene>
<keyword evidence="5 12" id="KW-0375">Hydrogen ion transport</keyword>
<organism evidence="14 15">
    <name type="scientific">Candidatus Nesciobacter abundans</name>
    <dbReference type="NCBI Taxonomy" id="2601668"/>
    <lineage>
        <taxon>Bacteria</taxon>
        <taxon>Pseudomonadati</taxon>
        <taxon>Pseudomonadota</taxon>
        <taxon>Alphaproteobacteria</taxon>
        <taxon>Holosporales</taxon>
        <taxon>Holosporaceae</taxon>
        <taxon>Candidatus Nesciobacter</taxon>
    </lineage>
</organism>
<dbReference type="HAMAP" id="MF_01347">
    <property type="entry name" value="ATP_synth_beta_bact"/>
    <property type="match status" value="1"/>
</dbReference>
<dbReference type="InterPro" id="IPR050053">
    <property type="entry name" value="ATPase_alpha/beta_chains"/>
</dbReference>
<comment type="catalytic activity">
    <reaction evidence="12">
        <text>ATP + H2O + 4 H(+)(in) = ADP + phosphate + 5 H(+)(out)</text>
        <dbReference type="Rhea" id="RHEA:57720"/>
        <dbReference type="ChEBI" id="CHEBI:15377"/>
        <dbReference type="ChEBI" id="CHEBI:15378"/>
        <dbReference type="ChEBI" id="CHEBI:30616"/>
        <dbReference type="ChEBI" id="CHEBI:43474"/>
        <dbReference type="ChEBI" id="CHEBI:456216"/>
        <dbReference type="EC" id="7.1.2.2"/>
    </reaction>
</comment>
<dbReference type="InterPro" id="IPR055190">
    <property type="entry name" value="ATP-synt_VA_C"/>
</dbReference>
<keyword evidence="12" id="KW-1003">Cell membrane</keyword>
<evidence type="ECO:0000256" key="8">
    <source>
        <dbReference type="ARBA" id="ARBA00023065"/>
    </source>
</evidence>
<dbReference type="SUPFAM" id="SSF52540">
    <property type="entry name" value="P-loop containing nucleoside triphosphate hydrolases"/>
    <property type="match status" value="1"/>
</dbReference>
<dbReference type="Gene3D" id="3.40.50.300">
    <property type="entry name" value="P-loop containing nucleotide triphosphate hydrolases"/>
    <property type="match status" value="1"/>
</dbReference>
<dbReference type="CDD" id="cd18115">
    <property type="entry name" value="ATP-synt_F1_beta_N"/>
    <property type="match status" value="1"/>
</dbReference>
<dbReference type="GO" id="GO:0005524">
    <property type="term" value="F:ATP binding"/>
    <property type="evidence" value="ECO:0007669"/>
    <property type="project" value="UniProtKB-UniRule"/>
</dbReference>
<keyword evidence="9 12" id="KW-0472">Membrane</keyword>
<proteinExistence type="inferred from homology"/>
<feature type="binding site" evidence="12">
    <location>
        <begin position="172"/>
        <end position="179"/>
    </location>
    <ligand>
        <name>ATP</name>
        <dbReference type="ChEBI" id="CHEBI:30616"/>
    </ligand>
</feature>
<dbReference type="FunFam" id="1.10.1140.10:FF:000005">
    <property type="entry name" value="ATP synthase subunit beta"/>
    <property type="match status" value="1"/>
</dbReference>
<keyword evidence="8 12" id="KW-0406">Ion transport</keyword>
<dbReference type="CDD" id="cd18110">
    <property type="entry name" value="ATP-synt_F1_beta_C"/>
    <property type="match status" value="1"/>
</dbReference>
<comment type="similarity">
    <text evidence="2 12">Belongs to the ATPase alpha/beta chains family.</text>
</comment>
<dbReference type="KEGG" id="nabu:FZC36_00655"/>
<evidence type="ECO:0000313" key="15">
    <source>
        <dbReference type="Proteomes" id="UP000324924"/>
    </source>
</evidence>
<dbReference type="Gene3D" id="1.10.1140.10">
    <property type="entry name" value="Bovine Mitochondrial F1-atpase, Atp Synthase Beta Chain, Chain D, domain 3"/>
    <property type="match status" value="1"/>
</dbReference>
<dbReference type="SUPFAM" id="SSF47917">
    <property type="entry name" value="C-terminal domain of alpha and beta subunits of F1 ATP synthase"/>
    <property type="match status" value="1"/>
</dbReference>
<evidence type="ECO:0000313" key="14">
    <source>
        <dbReference type="EMBL" id="QEK38948.1"/>
    </source>
</evidence>
<dbReference type="EMBL" id="CP043314">
    <property type="protein sequence ID" value="QEK38948.1"/>
    <property type="molecule type" value="Genomic_DNA"/>
</dbReference>
<dbReference type="Pfam" id="PF22919">
    <property type="entry name" value="ATP-synt_VA_C"/>
    <property type="match status" value="1"/>
</dbReference>
<evidence type="ECO:0000256" key="10">
    <source>
        <dbReference type="ARBA" id="ARBA00023196"/>
    </source>
</evidence>
<dbReference type="GO" id="GO:0046933">
    <property type="term" value="F:proton-transporting ATP synthase activity, rotational mechanism"/>
    <property type="evidence" value="ECO:0007669"/>
    <property type="project" value="UniProtKB-UniRule"/>
</dbReference>
<dbReference type="InterPro" id="IPR000194">
    <property type="entry name" value="ATPase_F1/V1/A1_a/bsu_nucl-bd"/>
</dbReference>
<protein>
    <recommendedName>
        <fullName evidence="12">ATP synthase subunit beta</fullName>
        <ecNumber evidence="12">7.1.2.2</ecNumber>
    </recommendedName>
    <alternativeName>
        <fullName evidence="12">ATP synthase F1 sector subunit beta</fullName>
    </alternativeName>
    <alternativeName>
        <fullName evidence="12">F-ATPase subunit beta</fullName>
    </alternativeName>
</protein>
<keyword evidence="6 12" id="KW-0067">ATP-binding</keyword>
<evidence type="ECO:0000256" key="11">
    <source>
        <dbReference type="ARBA" id="ARBA00023310"/>
    </source>
</evidence>
<dbReference type="GO" id="GO:0045259">
    <property type="term" value="C:proton-transporting ATP synthase complex"/>
    <property type="evidence" value="ECO:0007669"/>
    <property type="project" value="UniProtKB-KW"/>
</dbReference>
<dbReference type="InterPro" id="IPR027417">
    <property type="entry name" value="P-loop_NTPase"/>
</dbReference>
<evidence type="ECO:0000256" key="1">
    <source>
        <dbReference type="ARBA" id="ARBA00004170"/>
    </source>
</evidence>
<keyword evidence="3 12" id="KW-0813">Transport</keyword>
<evidence type="ECO:0000259" key="13">
    <source>
        <dbReference type="SMART" id="SM00382"/>
    </source>
</evidence>
<dbReference type="Proteomes" id="UP000324924">
    <property type="component" value="Chromosome"/>
</dbReference>
<dbReference type="InterPro" id="IPR005722">
    <property type="entry name" value="ATP_synth_F1_bsu"/>
</dbReference>
<dbReference type="Gene3D" id="2.40.10.170">
    <property type="match status" value="1"/>
</dbReference>
<comment type="subcellular location">
    <subcellularLocation>
        <location evidence="12">Cell membrane</location>
        <topology evidence="12">Peripheral membrane protein</topology>
    </subcellularLocation>
    <subcellularLocation>
        <location evidence="1">Membrane</location>
        <topology evidence="1">Peripheral membrane protein</topology>
    </subcellularLocation>
</comment>
<dbReference type="RefSeq" id="WP_148972071.1">
    <property type="nucleotide sequence ID" value="NZ_CP043314.1"/>
</dbReference>
<evidence type="ECO:0000256" key="2">
    <source>
        <dbReference type="ARBA" id="ARBA00008936"/>
    </source>
</evidence>
<dbReference type="SUPFAM" id="SSF50615">
    <property type="entry name" value="N-terminal domain of alpha and beta subunits of F1 ATP synthase"/>
    <property type="match status" value="1"/>
</dbReference>
<accession>A0A5C0UFX0</accession>
<name>A0A5C0UFX0_9PROT</name>
<keyword evidence="11 12" id="KW-0066">ATP synthesis</keyword>
<dbReference type="InterPro" id="IPR024034">
    <property type="entry name" value="ATPase_F1/V1_b/a_C"/>
</dbReference>
<dbReference type="Pfam" id="PF00006">
    <property type="entry name" value="ATP-synt_ab"/>
    <property type="match status" value="1"/>
</dbReference>
<keyword evidence="4 12" id="KW-0547">Nucleotide-binding</keyword>
<dbReference type="InterPro" id="IPR003593">
    <property type="entry name" value="AAA+_ATPase"/>
</dbReference>
<dbReference type="NCBIfam" id="TIGR01039">
    <property type="entry name" value="atpD"/>
    <property type="match status" value="1"/>
</dbReference>
<evidence type="ECO:0000256" key="4">
    <source>
        <dbReference type="ARBA" id="ARBA00022741"/>
    </source>
</evidence>
<dbReference type="SMART" id="SM00382">
    <property type="entry name" value="AAA"/>
    <property type="match status" value="1"/>
</dbReference>
<dbReference type="PANTHER" id="PTHR15184:SF71">
    <property type="entry name" value="ATP SYNTHASE SUBUNIT BETA, MITOCHONDRIAL"/>
    <property type="match status" value="1"/>
</dbReference>
<dbReference type="InterPro" id="IPR036121">
    <property type="entry name" value="ATPase_F1/V1/A1_a/bsu_N_sf"/>
</dbReference>
<dbReference type="AlphaFoldDB" id="A0A5C0UFX0"/>
<dbReference type="Pfam" id="PF02874">
    <property type="entry name" value="ATP-synt_ab_N"/>
    <property type="match status" value="1"/>
</dbReference>
<dbReference type="GO" id="GO:0005886">
    <property type="term" value="C:plasma membrane"/>
    <property type="evidence" value="ECO:0007669"/>
    <property type="project" value="UniProtKB-SubCell"/>
</dbReference>
<evidence type="ECO:0000256" key="9">
    <source>
        <dbReference type="ARBA" id="ARBA00023136"/>
    </source>
</evidence>
<evidence type="ECO:0000256" key="7">
    <source>
        <dbReference type="ARBA" id="ARBA00022967"/>
    </source>
</evidence>
<keyword evidence="10 12" id="KW-0139">CF(1)</keyword>
<sequence length="489" mass="53402">MPDSLAKDDFVKKNELIEKNSNSEKNIGTIVAIRGVVVDVLFKVSVPAIKNALIIEADSKKIYLEVFSHLGNGVIRAISMSDTMGLKRGIKVIDLKEGISVPVGSNTLGRVLNVVGDPIDGRGPVEGYKQEIHKAPPKFEDQSIKSEILITGIKVIDLLAPYVKGGKIGLFGGAGVGKTVLIMELINNMAQEHGGRAVFTGVGERIREGHELYNEMIRENLIDLEGGMSKVCLMYGQMNEPPGARARVALSGVTVAEHFRDVENQDVFLFIDNLFRFSQAGAELSILLERLPSAVGYQPTLDAEMGILQERITSTKKNSITSIQAIYLPADDTTDPAPASAFSHLDAITVLDRSIAAKGIFPAINPLSSSSNTLIPEIVGDEHYDIATRVLICLQKYDELKDTIAALGMDELSEEDKSTVLKARKIQNFFSQPMFMAQSFSSTPGKYVELEETIEGCKKILDGELDHLPDSAFYMVGNIHEAIEKARRL</sequence>
<keyword evidence="15" id="KW-1185">Reference proteome</keyword>
<dbReference type="CDD" id="cd01133">
    <property type="entry name" value="F1-ATPase_beta_CD"/>
    <property type="match status" value="1"/>
</dbReference>
<reference evidence="14 15" key="1">
    <citation type="submission" date="2019-08" db="EMBL/GenBank/DDBJ databases">
        <title>Highly reduced genomes of protist endosymbionts show evolutionary convergence.</title>
        <authorList>
            <person name="George E."/>
            <person name="Husnik F."/>
            <person name="Tashyreva D."/>
            <person name="Prokopchuk G."/>
            <person name="Horak A."/>
            <person name="Kwong W.K."/>
            <person name="Lukes J."/>
            <person name="Keeling P.J."/>
        </authorList>
    </citation>
    <scope>NUCLEOTIDE SEQUENCE [LARGE SCALE GENOMIC DNA]</scope>
    <source>
        <strain evidence="14">1604HC</strain>
    </source>
</reference>
<evidence type="ECO:0000256" key="12">
    <source>
        <dbReference type="HAMAP-Rule" id="MF_01347"/>
    </source>
</evidence>
<evidence type="ECO:0000256" key="5">
    <source>
        <dbReference type="ARBA" id="ARBA00022781"/>
    </source>
</evidence>
<feature type="domain" description="AAA+ ATPase" evidence="13">
    <location>
        <begin position="164"/>
        <end position="361"/>
    </location>
</feature>
<comment type="function">
    <text evidence="12">Produces ATP from ADP in the presence of a proton gradient across the membrane. The catalytic sites are hosted primarily by the beta subunits.</text>
</comment>
<dbReference type="InterPro" id="IPR004100">
    <property type="entry name" value="ATPase_F1/V1/A1_a/bsu_N"/>
</dbReference>
<dbReference type="PANTHER" id="PTHR15184">
    <property type="entry name" value="ATP SYNTHASE"/>
    <property type="match status" value="1"/>
</dbReference>
<dbReference type="EC" id="7.1.2.2" evidence="12"/>
<keyword evidence="7 12" id="KW-1278">Translocase</keyword>
<evidence type="ECO:0000256" key="3">
    <source>
        <dbReference type="ARBA" id="ARBA00022448"/>
    </source>
</evidence>
<dbReference type="OrthoDB" id="9801639at2"/>
<evidence type="ECO:0000256" key="6">
    <source>
        <dbReference type="ARBA" id="ARBA00022840"/>
    </source>
</evidence>